<evidence type="ECO:0000256" key="9">
    <source>
        <dbReference type="ARBA" id="ARBA00023136"/>
    </source>
</evidence>
<dbReference type="InterPro" id="IPR050480">
    <property type="entry name" value="CysZ-like"/>
</dbReference>
<feature type="transmembrane region" description="Helical" evidence="10">
    <location>
        <begin position="209"/>
        <end position="229"/>
    </location>
</feature>
<accession>A0ABM7RCR9</accession>
<evidence type="ECO:0000256" key="3">
    <source>
        <dbReference type="ARBA" id="ARBA00022475"/>
    </source>
</evidence>
<keyword evidence="5" id="KW-0028">Amino-acid biosynthesis</keyword>
<reference evidence="11 12" key="1">
    <citation type="submission" date="2021-06" db="EMBL/GenBank/DDBJ databases">
        <title>Complete genome of Haloferula helveola possessing various polysaccharide degrading enzymes.</title>
        <authorList>
            <person name="Takami H."/>
            <person name="Huang C."/>
            <person name="Hamasaki K."/>
        </authorList>
    </citation>
    <scope>NUCLEOTIDE SEQUENCE [LARGE SCALE GENOMIC DNA]</scope>
    <source>
        <strain evidence="11 12">CN-1</strain>
    </source>
</reference>
<keyword evidence="8" id="KW-0764">Sulfate transport</keyword>
<proteinExistence type="predicted"/>
<comment type="subcellular location">
    <subcellularLocation>
        <location evidence="1">Membrane</location>
        <topology evidence="1">Multi-pass membrane protein</topology>
    </subcellularLocation>
</comment>
<keyword evidence="12" id="KW-1185">Reference proteome</keyword>
<keyword evidence="6 10" id="KW-0812">Transmembrane</keyword>
<evidence type="ECO:0000256" key="1">
    <source>
        <dbReference type="ARBA" id="ARBA00004141"/>
    </source>
</evidence>
<feature type="transmembrane region" description="Helical" evidence="10">
    <location>
        <begin position="150"/>
        <end position="173"/>
    </location>
</feature>
<evidence type="ECO:0000256" key="5">
    <source>
        <dbReference type="ARBA" id="ARBA00022605"/>
    </source>
</evidence>
<keyword evidence="3" id="KW-1003">Cell membrane</keyword>
<keyword evidence="9 10" id="KW-0472">Membrane</keyword>
<feature type="transmembrane region" description="Helical" evidence="10">
    <location>
        <begin position="29"/>
        <end position="50"/>
    </location>
</feature>
<evidence type="ECO:0000256" key="4">
    <source>
        <dbReference type="ARBA" id="ARBA00022519"/>
    </source>
</evidence>
<dbReference type="Proteomes" id="UP001374893">
    <property type="component" value="Chromosome"/>
</dbReference>
<feature type="transmembrane region" description="Helical" evidence="10">
    <location>
        <begin position="71"/>
        <end position="91"/>
    </location>
</feature>
<dbReference type="InterPro" id="IPR059112">
    <property type="entry name" value="CysZ/EI24"/>
</dbReference>
<evidence type="ECO:0000313" key="12">
    <source>
        <dbReference type="Proteomes" id="UP001374893"/>
    </source>
</evidence>
<protein>
    <submittedName>
        <fullName evidence="11">Sulfate transporter cysZ</fullName>
    </submittedName>
</protein>
<dbReference type="EMBL" id="AP024702">
    <property type="protein sequence ID" value="BCX47540.1"/>
    <property type="molecule type" value="Genomic_DNA"/>
</dbReference>
<organism evidence="11 12">
    <name type="scientific">Haloferula helveola</name>
    <dbReference type="NCBI Taxonomy" id="490095"/>
    <lineage>
        <taxon>Bacteria</taxon>
        <taxon>Pseudomonadati</taxon>
        <taxon>Verrucomicrobiota</taxon>
        <taxon>Verrucomicrobiia</taxon>
        <taxon>Verrucomicrobiales</taxon>
        <taxon>Verrucomicrobiaceae</taxon>
        <taxon>Haloferula</taxon>
    </lineage>
</organism>
<keyword evidence="2" id="KW-0813">Transport</keyword>
<keyword evidence="7 10" id="KW-1133">Transmembrane helix</keyword>
<dbReference type="PANTHER" id="PTHR37468:SF1">
    <property type="entry name" value="SULFATE TRANSPORTER CYSZ"/>
    <property type="match status" value="1"/>
</dbReference>
<evidence type="ECO:0000256" key="7">
    <source>
        <dbReference type="ARBA" id="ARBA00022989"/>
    </source>
</evidence>
<sequence length="268" mass="29301">MLSETLTGLSVYRRVPGTLLKYGLWPYQFLPAIMSLVLTIGLLVGFYFAAHGTTAWLDGLVNLRIEWLDKTVNAGIWILTFLALLAAFFFVHKHLVLIVLSPFLGKIAEETVKAVKGEAYAQSQLTFTQSLARSTWVNLHYFVRELLTNLLFLLCGVVPVIGSVVSAVGMFATQSKFLGYGLMDFPLEHRGFGRRESDRFVRSHRGVSIGLGAGYLLLMLIPFIGWMFAPTFGTVAGTLKALDLLDDEAKTGAPGSPDEVGARPQGGG</sequence>
<evidence type="ECO:0000313" key="11">
    <source>
        <dbReference type="EMBL" id="BCX47540.1"/>
    </source>
</evidence>
<evidence type="ECO:0000256" key="6">
    <source>
        <dbReference type="ARBA" id="ARBA00022692"/>
    </source>
</evidence>
<dbReference type="Pfam" id="PF07264">
    <property type="entry name" value="EI24"/>
    <property type="match status" value="1"/>
</dbReference>
<keyword evidence="4" id="KW-0997">Cell inner membrane</keyword>
<gene>
    <name evidence="11" type="ORF">HAHE_14480</name>
</gene>
<evidence type="ECO:0000256" key="8">
    <source>
        <dbReference type="ARBA" id="ARBA00023032"/>
    </source>
</evidence>
<evidence type="ECO:0000256" key="2">
    <source>
        <dbReference type="ARBA" id="ARBA00022448"/>
    </source>
</evidence>
<dbReference type="RefSeq" id="WP_338689798.1">
    <property type="nucleotide sequence ID" value="NZ_AP024702.1"/>
</dbReference>
<name>A0ABM7RCR9_9BACT</name>
<dbReference type="PANTHER" id="PTHR37468">
    <property type="entry name" value="SULFATE TRANSPORTER CYSZ"/>
    <property type="match status" value="1"/>
</dbReference>
<evidence type="ECO:0000256" key="10">
    <source>
        <dbReference type="SAM" id="Phobius"/>
    </source>
</evidence>